<dbReference type="Gramene" id="Zm00001eb067540_T001">
    <property type="protein sequence ID" value="Zm00001eb067540_P001"/>
    <property type="gene ID" value="Zm00001eb067540"/>
</dbReference>
<organism evidence="1 2">
    <name type="scientific">Zea mays</name>
    <name type="common">Maize</name>
    <dbReference type="NCBI Taxonomy" id="4577"/>
    <lineage>
        <taxon>Eukaryota</taxon>
        <taxon>Viridiplantae</taxon>
        <taxon>Streptophyta</taxon>
        <taxon>Embryophyta</taxon>
        <taxon>Tracheophyta</taxon>
        <taxon>Spermatophyta</taxon>
        <taxon>Magnoliopsida</taxon>
        <taxon>Liliopsida</taxon>
        <taxon>Poales</taxon>
        <taxon>Poaceae</taxon>
        <taxon>PACMAD clade</taxon>
        <taxon>Panicoideae</taxon>
        <taxon>Andropogonodae</taxon>
        <taxon>Andropogoneae</taxon>
        <taxon>Tripsacinae</taxon>
        <taxon>Zea</taxon>
    </lineage>
</organism>
<proteinExistence type="predicted"/>
<dbReference type="Proteomes" id="UP000007305">
    <property type="component" value="Chromosome 2"/>
</dbReference>
<dbReference type="InParanoid" id="A0A804M8W6"/>
<dbReference type="EnsemblPlants" id="Zm00001eb067540_T001">
    <property type="protein sequence ID" value="Zm00001eb067540_P001"/>
    <property type="gene ID" value="Zm00001eb067540"/>
</dbReference>
<reference evidence="1" key="2">
    <citation type="submission" date="2019-07" db="EMBL/GenBank/DDBJ databases">
        <authorList>
            <person name="Seetharam A."/>
            <person name="Woodhouse M."/>
            <person name="Cannon E."/>
        </authorList>
    </citation>
    <scope>NUCLEOTIDE SEQUENCE [LARGE SCALE GENOMIC DNA]</scope>
    <source>
        <strain evidence="1">cv. B73</strain>
    </source>
</reference>
<reference evidence="2" key="1">
    <citation type="submission" date="2015-12" db="EMBL/GenBank/DDBJ databases">
        <title>Update maize B73 reference genome by single molecule sequencing technologies.</title>
        <authorList>
            <consortium name="Maize Genome Sequencing Project"/>
            <person name="Ware D."/>
        </authorList>
    </citation>
    <scope>NUCLEOTIDE SEQUENCE [LARGE SCALE GENOMIC DNA]</scope>
    <source>
        <strain evidence="2">cv. B73</strain>
    </source>
</reference>
<name>A0A804M8W6_MAIZE</name>
<evidence type="ECO:0000313" key="1">
    <source>
        <dbReference type="EnsemblPlants" id="Zm00001eb067540_P001"/>
    </source>
</evidence>
<reference evidence="1" key="3">
    <citation type="submission" date="2021-05" db="UniProtKB">
        <authorList>
            <consortium name="EnsemblPlants"/>
        </authorList>
    </citation>
    <scope>IDENTIFICATION</scope>
    <source>
        <strain evidence="1">cv. B73</strain>
    </source>
</reference>
<protein>
    <submittedName>
        <fullName evidence="1">Uncharacterized protein</fullName>
    </submittedName>
</protein>
<dbReference type="AlphaFoldDB" id="A0A804M8W6"/>
<keyword evidence="2" id="KW-1185">Reference proteome</keyword>
<evidence type="ECO:0000313" key="2">
    <source>
        <dbReference type="Proteomes" id="UP000007305"/>
    </source>
</evidence>
<sequence>MKICREKVLLLCFYWKFRIKGDTYFILAIHVPKIYASPLFVHEFISRVPLYFFLHRCISHVVMWGLKYATRRRARDVRRAAEHAAQAEAERSNTLEAAGLVG</sequence>
<accession>A0A804M8W6</accession>